<dbReference type="PANTHER" id="PTHR15459:SF3">
    <property type="entry name" value="POLYAMINE-MODULATED FACTOR 1"/>
    <property type="match status" value="1"/>
</dbReference>
<dbReference type="EMBL" id="JAUESC010000383">
    <property type="protein sequence ID" value="KAK0584973.1"/>
    <property type="molecule type" value="Genomic_DNA"/>
</dbReference>
<comment type="caution">
    <text evidence="10">The sequence shown here is derived from an EMBL/GenBank/DDBJ whole genome shotgun (WGS) entry which is preliminary data.</text>
</comment>
<evidence type="ECO:0000313" key="10">
    <source>
        <dbReference type="EMBL" id="KAK0584973.1"/>
    </source>
</evidence>
<keyword evidence="8" id="KW-0131">Cell cycle</keyword>
<evidence type="ECO:0000256" key="3">
    <source>
        <dbReference type="ARBA" id="ARBA00022454"/>
    </source>
</evidence>
<reference evidence="10" key="2">
    <citation type="submission" date="2023-06" db="EMBL/GenBank/DDBJ databases">
        <authorList>
            <person name="Swenson N.G."/>
            <person name="Wegrzyn J.L."/>
            <person name="Mcevoy S.L."/>
        </authorList>
    </citation>
    <scope>NUCLEOTIDE SEQUENCE</scope>
    <source>
        <strain evidence="10">NS2018</strain>
        <tissue evidence="10">Leaf</tissue>
    </source>
</reference>
<keyword evidence="9" id="KW-0137">Centromere</keyword>
<proteinExistence type="predicted"/>
<keyword evidence="7" id="KW-0539">Nucleus</keyword>
<evidence type="ECO:0000256" key="7">
    <source>
        <dbReference type="ARBA" id="ARBA00023242"/>
    </source>
</evidence>
<protein>
    <submittedName>
        <fullName evidence="10">Uncharacterized protein</fullName>
    </submittedName>
</protein>
<accession>A0AA39S421</accession>
<keyword evidence="11" id="KW-1185">Reference proteome</keyword>
<evidence type="ECO:0000256" key="2">
    <source>
        <dbReference type="ARBA" id="ARBA00004629"/>
    </source>
</evidence>
<evidence type="ECO:0000256" key="1">
    <source>
        <dbReference type="ARBA" id="ARBA00004123"/>
    </source>
</evidence>
<evidence type="ECO:0000256" key="8">
    <source>
        <dbReference type="ARBA" id="ARBA00023306"/>
    </source>
</evidence>
<evidence type="ECO:0000256" key="9">
    <source>
        <dbReference type="ARBA" id="ARBA00023328"/>
    </source>
</evidence>
<dbReference type="AlphaFoldDB" id="A0AA39S421"/>
<keyword evidence="4" id="KW-0132">Cell division</keyword>
<dbReference type="GO" id="GO:0051301">
    <property type="term" value="P:cell division"/>
    <property type="evidence" value="ECO:0007669"/>
    <property type="project" value="UniProtKB-KW"/>
</dbReference>
<sequence length="74" mass="8432">MSRQLDLNKSFKLSVCSILTTSSKQDFRNAFAKFSTSEKVSLHRLFIQVVTFLHGNIEVHILTFSMPFSCFISA</sequence>
<gene>
    <name evidence="10" type="ORF">LWI29_021573</name>
</gene>
<organism evidence="10 11">
    <name type="scientific">Acer saccharum</name>
    <name type="common">Sugar maple</name>
    <dbReference type="NCBI Taxonomy" id="4024"/>
    <lineage>
        <taxon>Eukaryota</taxon>
        <taxon>Viridiplantae</taxon>
        <taxon>Streptophyta</taxon>
        <taxon>Embryophyta</taxon>
        <taxon>Tracheophyta</taxon>
        <taxon>Spermatophyta</taxon>
        <taxon>Magnoliopsida</taxon>
        <taxon>eudicotyledons</taxon>
        <taxon>Gunneridae</taxon>
        <taxon>Pentapetalae</taxon>
        <taxon>rosids</taxon>
        <taxon>malvids</taxon>
        <taxon>Sapindales</taxon>
        <taxon>Sapindaceae</taxon>
        <taxon>Hippocastanoideae</taxon>
        <taxon>Acereae</taxon>
        <taxon>Acer</taxon>
    </lineage>
</organism>
<dbReference type="InterPro" id="IPR007128">
    <property type="entry name" value="PMF1/Nnf1"/>
</dbReference>
<keyword evidence="5" id="KW-0498">Mitosis</keyword>
<name>A0AA39S421_ACESA</name>
<reference evidence="10" key="1">
    <citation type="journal article" date="2022" name="Plant J.">
        <title>Strategies of tolerance reflected in two North American maple genomes.</title>
        <authorList>
            <person name="McEvoy S.L."/>
            <person name="Sezen U.U."/>
            <person name="Trouern-Trend A."/>
            <person name="McMahon S.M."/>
            <person name="Schaberg P.G."/>
            <person name="Yang J."/>
            <person name="Wegrzyn J.L."/>
            <person name="Swenson N.G."/>
        </authorList>
    </citation>
    <scope>NUCLEOTIDE SEQUENCE</scope>
    <source>
        <strain evidence="10">NS2018</strain>
    </source>
</reference>
<dbReference type="GO" id="GO:0000444">
    <property type="term" value="C:MIS12/MIND type complex"/>
    <property type="evidence" value="ECO:0007669"/>
    <property type="project" value="InterPro"/>
</dbReference>
<dbReference type="Proteomes" id="UP001168877">
    <property type="component" value="Unassembled WGS sequence"/>
</dbReference>
<keyword evidence="6" id="KW-0995">Kinetochore</keyword>
<evidence type="ECO:0000256" key="5">
    <source>
        <dbReference type="ARBA" id="ARBA00022776"/>
    </source>
</evidence>
<evidence type="ECO:0000256" key="6">
    <source>
        <dbReference type="ARBA" id="ARBA00022838"/>
    </source>
</evidence>
<evidence type="ECO:0000256" key="4">
    <source>
        <dbReference type="ARBA" id="ARBA00022618"/>
    </source>
</evidence>
<evidence type="ECO:0000313" key="11">
    <source>
        <dbReference type="Proteomes" id="UP001168877"/>
    </source>
</evidence>
<dbReference type="PANTHER" id="PTHR15459">
    <property type="entry name" value="POLYAMINE-MODULATED FACTOR 1"/>
    <property type="match status" value="1"/>
</dbReference>
<dbReference type="GO" id="GO:0007059">
    <property type="term" value="P:chromosome segregation"/>
    <property type="evidence" value="ECO:0007669"/>
    <property type="project" value="TreeGrafter"/>
</dbReference>
<dbReference type="GO" id="GO:0005634">
    <property type="term" value="C:nucleus"/>
    <property type="evidence" value="ECO:0007669"/>
    <property type="project" value="UniProtKB-SubCell"/>
</dbReference>
<comment type="subcellular location">
    <subcellularLocation>
        <location evidence="2">Chromosome</location>
        <location evidence="2">Centromere</location>
        <location evidence="2">Kinetochore</location>
    </subcellularLocation>
    <subcellularLocation>
        <location evidence="1">Nucleus</location>
    </subcellularLocation>
</comment>
<keyword evidence="3" id="KW-0158">Chromosome</keyword>